<dbReference type="EMBL" id="CP001819">
    <property type="protein sequence ID" value="ACZ22544.1"/>
    <property type="molecule type" value="Genomic_DNA"/>
</dbReference>
<feature type="transmembrane region" description="Helical" evidence="1">
    <location>
        <begin position="209"/>
        <end position="227"/>
    </location>
</feature>
<keyword evidence="1" id="KW-0812">Transmembrane</keyword>
<keyword evidence="1" id="KW-1133">Transmembrane helix</keyword>
<feature type="transmembrane region" description="Helical" evidence="1">
    <location>
        <begin position="380"/>
        <end position="402"/>
    </location>
</feature>
<dbReference type="eggNOG" id="ENOG502Z89R">
    <property type="taxonomic scope" value="Bacteria"/>
</dbReference>
<keyword evidence="3" id="KW-1185">Reference proteome</keyword>
<feature type="transmembrane region" description="Helical" evidence="1">
    <location>
        <begin position="356"/>
        <end position="373"/>
    </location>
</feature>
<feature type="transmembrane region" description="Helical" evidence="1">
    <location>
        <begin position="268"/>
        <end position="287"/>
    </location>
</feature>
<reference evidence="2 3" key="1">
    <citation type="journal article" date="2009" name="Stand. Genomic Sci.">
        <title>Complete genome sequence of Sanguibacter keddieii type strain (ST-74).</title>
        <authorList>
            <person name="Ivanova N."/>
            <person name="Sikorski J."/>
            <person name="Sims D."/>
            <person name="Brettin T."/>
            <person name="Detter J.C."/>
            <person name="Han C."/>
            <person name="Lapidus A."/>
            <person name="Copeland A."/>
            <person name="Glavina Del Rio T."/>
            <person name="Nolan M."/>
            <person name="Chen F."/>
            <person name="Lucas S."/>
            <person name="Tice H."/>
            <person name="Cheng J.F."/>
            <person name="Bruce D."/>
            <person name="Goodwin L."/>
            <person name="Pitluck S."/>
            <person name="Pati A."/>
            <person name="Mavromatis K."/>
            <person name="Chen A."/>
            <person name="Palaniappan K."/>
            <person name="D'haeseleer P."/>
            <person name="Chain P."/>
            <person name="Bristow J."/>
            <person name="Eisen J.A."/>
            <person name="Markowitz V."/>
            <person name="Hugenholtz P."/>
            <person name="Goker M."/>
            <person name="Pukall R."/>
            <person name="Klenk H.P."/>
            <person name="Kyrpides N.C."/>
        </authorList>
    </citation>
    <scope>NUCLEOTIDE SEQUENCE [LARGE SCALE GENOMIC DNA]</scope>
    <source>
        <strain evidence="3">ATCC 51767 / DSM 10542 / NCFB 3025 / ST-74</strain>
    </source>
</reference>
<evidence type="ECO:0000256" key="1">
    <source>
        <dbReference type="SAM" id="Phobius"/>
    </source>
</evidence>
<dbReference type="Proteomes" id="UP000000322">
    <property type="component" value="Chromosome"/>
</dbReference>
<feature type="transmembrane region" description="Helical" evidence="1">
    <location>
        <begin position="505"/>
        <end position="525"/>
    </location>
</feature>
<dbReference type="HOGENOM" id="CLU_025319_1_0_11"/>
<feature type="transmembrane region" description="Helical" evidence="1">
    <location>
        <begin position="56"/>
        <end position="80"/>
    </location>
</feature>
<protein>
    <recommendedName>
        <fullName evidence="4">ABC-2 type transport system permease protein</fullName>
    </recommendedName>
</protein>
<gene>
    <name evidence="2" type="ordered locus">Sked_26400</name>
</gene>
<evidence type="ECO:0000313" key="3">
    <source>
        <dbReference type="Proteomes" id="UP000000322"/>
    </source>
</evidence>
<feature type="transmembrane region" description="Helical" evidence="1">
    <location>
        <begin position="330"/>
        <end position="350"/>
    </location>
</feature>
<accession>D1BKR7</accession>
<feature type="transmembrane region" description="Helical" evidence="1">
    <location>
        <begin position="422"/>
        <end position="444"/>
    </location>
</feature>
<keyword evidence="1" id="KW-0472">Membrane</keyword>
<dbReference type="AlphaFoldDB" id="D1BKR7"/>
<evidence type="ECO:0008006" key="4">
    <source>
        <dbReference type="Google" id="ProtNLM"/>
    </source>
</evidence>
<sequence length="575" mass="58502">MLPSSVYREAMTATAAAGAVPGERLRAPSPTPTRSVAHLVVSLKLRLMANALTRSVWQLVALAASTTSGLAAVAILLFALGATSRTDPTLAGAWLVVGGAVLVAAWWLVPLVAFGVDSTVSAEVLRPYGLRRRDVVTGLAAAGLVGVPGVLTLLLVLGSTVVWRESPAALMASLPAGVLAVATCVVGSRTWTTLLAPVRSSRRFRDASALSLLVPLAVAVPLVGWAARGPAAWSAVSVERVAEIVSWTPVGTVWAVPSAVADGRPGTAAVHLGLAVGVLLVLVVLWARGLGRASVGPASRSGGGPRPAGTRLRSGLLSGASAARDPLGRLLAAVLGGAAAAVAARSLTYWVRDPRYLGALAVVPFLPLVLALLDRGDGALVLLACPLAAFLVGWTISADVAYDHTAFWVHVAAGVSGRADRLGRAVAATVVGVPVTAVVVLGVVWSTGRWADLPAVAGVTFGVLLTALGLSSVVSARFVYPVPRPGDGPFSSPQGSAVADLTTQAGGWGVLLLLVLPETAVALVAVVRGDLVLGWVACALGLGLGAFWWSAGVRLGAHVLERRAPELLQQVATTR</sequence>
<organism evidence="2 3">
    <name type="scientific">Sanguibacter keddieii (strain ATCC 51767 / DSM 10542 / NCFB 3025 / ST-74)</name>
    <dbReference type="NCBI Taxonomy" id="446469"/>
    <lineage>
        <taxon>Bacteria</taxon>
        <taxon>Bacillati</taxon>
        <taxon>Actinomycetota</taxon>
        <taxon>Actinomycetes</taxon>
        <taxon>Micrococcales</taxon>
        <taxon>Sanguibacteraceae</taxon>
        <taxon>Sanguibacter</taxon>
    </lineage>
</organism>
<evidence type="ECO:0000313" key="2">
    <source>
        <dbReference type="EMBL" id="ACZ22544.1"/>
    </source>
</evidence>
<feature type="transmembrane region" description="Helical" evidence="1">
    <location>
        <begin position="135"/>
        <end position="157"/>
    </location>
</feature>
<feature type="transmembrane region" description="Helical" evidence="1">
    <location>
        <begin position="169"/>
        <end position="188"/>
    </location>
</feature>
<feature type="transmembrane region" description="Helical" evidence="1">
    <location>
        <begin position="532"/>
        <end position="551"/>
    </location>
</feature>
<feature type="transmembrane region" description="Helical" evidence="1">
    <location>
        <begin position="92"/>
        <end position="114"/>
    </location>
</feature>
<feature type="transmembrane region" description="Helical" evidence="1">
    <location>
        <begin position="456"/>
        <end position="480"/>
    </location>
</feature>
<dbReference type="KEGG" id="ske:Sked_26400"/>
<name>D1BKR7_SANKS</name>
<proteinExistence type="predicted"/>
<dbReference type="STRING" id="446469.Sked_26400"/>